<organism evidence="2 3">
    <name type="scientific">Rhizophagus irregularis</name>
    <dbReference type="NCBI Taxonomy" id="588596"/>
    <lineage>
        <taxon>Eukaryota</taxon>
        <taxon>Fungi</taxon>
        <taxon>Fungi incertae sedis</taxon>
        <taxon>Mucoromycota</taxon>
        <taxon>Glomeromycotina</taxon>
        <taxon>Glomeromycetes</taxon>
        <taxon>Glomerales</taxon>
        <taxon>Glomeraceae</taxon>
        <taxon>Rhizophagus</taxon>
    </lineage>
</organism>
<feature type="signal peptide" evidence="1">
    <location>
        <begin position="1"/>
        <end position="19"/>
    </location>
</feature>
<comment type="caution">
    <text evidence="2">The sequence shown here is derived from an EMBL/GenBank/DDBJ whole genome shotgun (WGS) entry which is preliminary data.</text>
</comment>
<gene>
    <name evidence="2" type="ORF">RhiirA4_456176</name>
</gene>
<dbReference type="AlphaFoldDB" id="A0A2I1G6Z2"/>
<reference evidence="2 3" key="1">
    <citation type="submission" date="2015-10" db="EMBL/GenBank/DDBJ databases">
        <title>Genome analyses suggest a sexual origin of heterokaryosis in a supposedly ancient asexual fungus.</title>
        <authorList>
            <person name="Ropars J."/>
            <person name="Sedzielewska K."/>
            <person name="Noel J."/>
            <person name="Charron P."/>
            <person name="Farinelli L."/>
            <person name="Marton T."/>
            <person name="Kruger M."/>
            <person name="Pelin A."/>
            <person name="Brachmann A."/>
            <person name="Corradi N."/>
        </authorList>
    </citation>
    <scope>NUCLEOTIDE SEQUENCE [LARGE SCALE GENOMIC DNA]</scope>
    <source>
        <strain evidence="2 3">A4</strain>
    </source>
</reference>
<name>A0A2I1G6Z2_9GLOM</name>
<dbReference type="EMBL" id="LLXI01000195">
    <property type="protein sequence ID" value="PKY42382.1"/>
    <property type="molecule type" value="Genomic_DNA"/>
</dbReference>
<accession>A0A2I1G6Z2</accession>
<keyword evidence="3" id="KW-1185">Reference proteome</keyword>
<evidence type="ECO:0000313" key="3">
    <source>
        <dbReference type="Proteomes" id="UP000234323"/>
    </source>
</evidence>
<proteinExistence type="predicted"/>
<dbReference type="Proteomes" id="UP000234323">
    <property type="component" value="Unassembled WGS sequence"/>
</dbReference>
<sequence>MQLTHLLLIFVFTITLANAAPQGSYYKRDAEAEASNDKRDAEAWWDFVTSTLQ</sequence>
<keyword evidence="1" id="KW-0732">Signal</keyword>
<evidence type="ECO:0000256" key="1">
    <source>
        <dbReference type="SAM" id="SignalP"/>
    </source>
</evidence>
<feature type="chain" id="PRO_5014162690" evidence="1">
    <location>
        <begin position="20"/>
        <end position="53"/>
    </location>
</feature>
<protein>
    <submittedName>
        <fullName evidence="2">Uncharacterized protein</fullName>
    </submittedName>
</protein>
<evidence type="ECO:0000313" key="2">
    <source>
        <dbReference type="EMBL" id="PKY42382.1"/>
    </source>
</evidence>